<dbReference type="AlphaFoldDB" id="A0A7J7IST6"/>
<protein>
    <submittedName>
        <fullName evidence="3">Uncharacterized protein</fullName>
    </submittedName>
</protein>
<feature type="transmembrane region" description="Helical" evidence="2">
    <location>
        <begin position="157"/>
        <end position="176"/>
    </location>
</feature>
<feature type="compositionally biased region" description="Basic and acidic residues" evidence="1">
    <location>
        <begin position="303"/>
        <end position="318"/>
    </location>
</feature>
<keyword evidence="2" id="KW-0472">Membrane</keyword>
<feature type="transmembrane region" description="Helical" evidence="2">
    <location>
        <begin position="89"/>
        <end position="113"/>
    </location>
</feature>
<feature type="transmembrane region" description="Helical" evidence="2">
    <location>
        <begin position="125"/>
        <end position="145"/>
    </location>
</feature>
<evidence type="ECO:0000313" key="3">
    <source>
        <dbReference type="EMBL" id="KAF6005431.1"/>
    </source>
</evidence>
<dbReference type="Proteomes" id="UP000530660">
    <property type="component" value="Unassembled WGS sequence"/>
</dbReference>
<evidence type="ECO:0000313" key="4">
    <source>
        <dbReference type="Proteomes" id="UP000530660"/>
    </source>
</evidence>
<comment type="caution">
    <text evidence="3">The sequence shown here is derived from an EMBL/GenBank/DDBJ whole genome shotgun (WGS) entry which is preliminary data.</text>
</comment>
<dbReference type="EMBL" id="VWRR01000001">
    <property type="protein sequence ID" value="KAF6005431.1"/>
    <property type="molecule type" value="Genomic_DNA"/>
</dbReference>
<proteinExistence type="predicted"/>
<feature type="transmembrane region" description="Helical" evidence="2">
    <location>
        <begin position="59"/>
        <end position="83"/>
    </location>
</feature>
<feature type="region of interest" description="Disordered" evidence="1">
    <location>
        <begin position="303"/>
        <end position="327"/>
    </location>
</feature>
<gene>
    <name evidence="3" type="ORF">F1559_004984</name>
</gene>
<keyword evidence="2" id="KW-1133">Transmembrane helix</keyword>
<feature type="transmembrane region" description="Helical" evidence="2">
    <location>
        <begin position="220"/>
        <end position="236"/>
    </location>
</feature>
<reference evidence="3 4" key="1">
    <citation type="journal article" date="2020" name="J. Phycol.">
        <title>Comparative genome analysis reveals Cyanidiococcus gen. nov., a new extremophilic red algal genus sister to Cyanidioschyzon (Cyanidioschyzonaceae, Rhodophyta).</title>
        <authorList>
            <person name="Liu S.-L."/>
            <person name="Chiang Y.-R."/>
            <person name="Yoon H.S."/>
            <person name="Fu H.-Y."/>
        </authorList>
    </citation>
    <scope>NUCLEOTIDE SEQUENCE [LARGE SCALE GENOMIC DNA]</scope>
    <source>
        <strain evidence="3 4">THAL066</strain>
    </source>
</reference>
<feature type="transmembrane region" description="Helical" evidence="2">
    <location>
        <begin position="243"/>
        <end position="264"/>
    </location>
</feature>
<name>A0A7J7IST6_9RHOD</name>
<evidence type="ECO:0000256" key="2">
    <source>
        <dbReference type="SAM" id="Phobius"/>
    </source>
</evidence>
<keyword evidence="2" id="KW-0812">Transmembrane</keyword>
<evidence type="ECO:0000256" key="1">
    <source>
        <dbReference type="SAM" id="MobiDB-lite"/>
    </source>
</evidence>
<organism evidence="3 4">
    <name type="scientific">Cyanidiococcus yangmingshanensis</name>
    <dbReference type="NCBI Taxonomy" id="2690220"/>
    <lineage>
        <taxon>Eukaryota</taxon>
        <taxon>Rhodophyta</taxon>
        <taxon>Bangiophyceae</taxon>
        <taxon>Cyanidiales</taxon>
        <taxon>Cyanidiaceae</taxon>
        <taxon>Cyanidiococcus</taxon>
    </lineage>
</organism>
<accession>A0A7J7IST6</accession>
<dbReference type="OrthoDB" id="10650359at2759"/>
<sequence>MTAIPDEPTRYSFEAAPNHRQAVSEGVIKDDARALFRADNLDAKHAYWIVVEALRRGRLGALLAGVSFGPWLGLGLTARTWFAARALRLWVLTGTLSMPCFLLGVLAGSDWYATTRKRSRKSVAALLLASAGATHVAANQALLFALCSGSSAKTYRISMPGCLFIGAFTGASYWLAIDRMEGFALELPLLAVGRVNRFLQTLRSMRYSLHRCYVVLKRSWILYGPFLGVVILFAFLKTNWRQLLMLGFILVQLIASWSVALPIIRIVMSTPVVFELLQQRVSKGTPITGLSLFDQLRPAIESKSGEAARQRSKHAWDRAKRKPTSSSPVSFAPFVAPRGEYSGEWLLLMLEQSLHFHHVDMFLFALYDLERVALVAPARRRALFNDPRGTTLFALLDLCLAATEPQALVERYAPQKSTLADAKWRLSGARAVSNAYLVQIYRMACGTLGAFALHSSQ</sequence>
<keyword evidence="4" id="KW-1185">Reference proteome</keyword>